<dbReference type="AlphaFoldDB" id="A0A2M6WQV0"/>
<dbReference type="Gene3D" id="2.60.40.10">
    <property type="entry name" value="Immunoglobulins"/>
    <property type="match status" value="3"/>
</dbReference>
<dbReference type="Proteomes" id="UP000228900">
    <property type="component" value="Unassembled WGS sequence"/>
</dbReference>
<accession>A0A2M6WQV0</accession>
<evidence type="ECO:0000313" key="3">
    <source>
        <dbReference type="Proteomes" id="UP000228900"/>
    </source>
</evidence>
<dbReference type="Pfam" id="PF01833">
    <property type="entry name" value="TIG"/>
    <property type="match status" value="1"/>
</dbReference>
<dbReference type="EMBL" id="PFAQ01000015">
    <property type="protein sequence ID" value="PIT95198.1"/>
    <property type="molecule type" value="Genomic_DNA"/>
</dbReference>
<dbReference type="InterPro" id="IPR002909">
    <property type="entry name" value="IPT_dom"/>
</dbReference>
<feature type="domain" description="IPT/TIG" evidence="1">
    <location>
        <begin position="236"/>
        <end position="321"/>
    </location>
</feature>
<protein>
    <recommendedName>
        <fullName evidence="1">IPT/TIG domain-containing protein</fullName>
    </recommendedName>
</protein>
<comment type="caution">
    <text evidence="2">The sequence shown here is derived from an EMBL/GenBank/DDBJ whole genome shotgun (WGS) entry which is preliminary data.</text>
</comment>
<dbReference type="InterPro" id="IPR014756">
    <property type="entry name" value="Ig_E-set"/>
</dbReference>
<sequence>MITAISPVGGFCEGDNNKACNTDADCVGGFGPCNLDTPNGAGENLISIHGYNFGTSSPGLSDVFFLGSESNPGDDQVALNPSAINPVCTDSWTNNEIIVGIPNSVISGPIKVLNGNLNGNLIDFDTTNNTSTGTLIPNFVPNTIVRPGICSTTPAAGALGQEVNYYGNNLSGAGYFGNDTNKFKGISSTFNNAHTSGLVLVPNVGAGSMSTFVVNTINQKSNFVAFRKNQEPPAPPSISGFEPATGSAGQYVTIRGNGFGNARDASQVFLESTEMSYNFPIVCLRSVWTDNQVIVKVPSGLANGSYIIKMKIGSWEQIVSADPFLVDSAATLLPSLCKIEPSRGPANSPITFYGEYFSSSTNGAARFYNEKDSSGLITNENNANKLKANVPVDAVTGPVKVVDNSRVGNSLNFMVGSCSNNSQCDTGTPYCCPLGSPRQGQCALALMDSNNGCYNKSLTSVFEWKFGTTLYTSCDKDPGADTCEPTNQKCSDTTTFCDPKSCTCQSCPASDPNCGIGECGNGGGACNPNEDNCSTNYTCDSHTCQCRQSYYSCAQKGGGNSCPTGFCPNSPGQCSAYAGLVTKDTGVSCASSVCVSFGYCSLTHPCSYYPTMNRCIRTLPETNCSLSTSTALTFGTATSSAIKICKNYAPNKNRWEINIPGSCPNGWSNIGNGKCADTLTGSTCGVCSSGGTCVQLGAGTM</sequence>
<gene>
    <name evidence="2" type="ORF">COT98_00750</name>
</gene>
<evidence type="ECO:0000313" key="2">
    <source>
        <dbReference type="EMBL" id="PIT95198.1"/>
    </source>
</evidence>
<feature type="non-terminal residue" evidence="2">
    <location>
        <position position="701"/>
    </location>
</feature>
<dbReference type="SUPFAM" id="SSF81296">
    <property type="entry name" value="E set domains"/>
    <property type="match status" value="1"/>
</dbReference>
<name>A0A2M6WQV0_9BACT</name>
<proteinExistence type="predicted"/>
<reference evidence="3" key="1">
    <citation type="submission" date="2017-09" db="EMBL/GenBank/DDBJ databases">
        <title>Depth-based differentiation of microbial function through sediment-hosted aquifers and enrichment of novel symbionts in the deep terrestrial subsurface.</title>
        <authorList>
            <person name="Probst A.J."/>
            <person name="Ladd B."/>
            <person name="Jarett J.K."/>
            <person name="Geller-Mcgrath D.E."/>
            <person name="Sieber C.M.K."/>
            <person name="Emerson J.B."/>
            <person name="Anantharaman K."/>
            <person name="Thomas B.C."/>
            <person name="Malmstrom R."/>
            <person name="Stieglmeier M."/>
            <person name="Klingl A."/>
            <person name="Woyke T."/>
            <person name="Ryan C.M."/>
            <person name="Banfield J.F."/>
        </authorList>
    </citation>
    <scope>NUCLEOTIDE SEQUENCE [LARGE SCALE GENOMIC DNA]</scope>
</reference>
<dbReference type="CDD" id="cd00603">
    <property type="entry name" value="IPT_PCSR"/>
    <property type="match status" value="1"/>
</dbReference>
<dbReference type="InterPro" id="IPR013783">
    <property type="entry name" value="Ig-like_fold"/>
</dbReference>
<evidence type="ECO:0000259" key="1">
    <source>
        <dbReference type="Pfam" id="PF01833"/>
    </source>
</evidence>
<organism evidence="2 3">
    <name type="scientific">Candidatus Falkowbacteria bacterium CG10_big_fil_rev_8_21_14_0_10_39_9</name>
    <dbReference type="NCBI Taxonomy" id="1974566"/>
    <lineage>
        <taxon>Bacteria</taxon>
        <taxon>Candidatus Falkowiibacteriota</taxon>
    </lineage>
</organism>